<feature type="chain" id="PRO_5046345042" description="Sensor domain-containing protein" evidence="1">
    <location>
        <begin position="24"/>
        <end position="246"/>
    </location>
</feature>
<dbReference type="EMBL" id="JADLQN010000004">
    <property type="protein sequence ID" value="MBF6357292.1"/>
    <property type="molecule type" value="Genomic_DNA"/>
</dbReference>
<sequence>MGRVRTLAIARTAVYAAAVCAFALVTTGCGSSGDTGSDADPIELGALGAVVPAAPVTVPPFTDADTLALRLLGEDDLPAGMVAAYDPADESTRPASVPAPTTPAGCGKVLMALGYQRPEALTWTGVAYEGPEFAGIDIDAASYAEVGPAFTAVQQTLHNCTEYFGEDSEDTRIDYRLGALDQPPAGDASTSFQLWMTSEGATLVAQATLVQVGATLVQISVTAPEASDPALLAELTAAQVRALRGA</sequence>
<evidence type="ECO:0000313" key="3">
    <source>
        <dbReference type="Proteomes" id="UP000707731"/>
    </source>
</evidence>
<dbReference type="PROSITE" id="PS51257">
    <property type="entry name" value="PROKAR_LIPOPROTEIN"/>
    <property type="match status" value="1"/>
</dbReference>
<comment type="caution">
    <text evidence="2">The sequence shown here is derived from an EMBL/GenBank/DDBJ whole genome shotgun (WGS) entry which is preliminary data.</text>
</comment>
<reference evidence="2 3" key="1">
    <citation type="submission" date="2020-10" db="EMBL/GenBank/DDBJ databases">
        <title>Identification of Nocardia species via Next-generation sequencing and recognition of intraspecies genetic diversity.</title>
        <authorList>
            <person name="Li P."/>
            <person name="Li P."/>
            <person name="Lu B."/>
        </authorList>
    </citation>
    <scope>NUCLEOTIDE SEQUENCE [LARGE SCALE GENOMIC DNA]</scope>
    <source>
        <strain evidence="2 3">BJ06-0143</strain>
    </source>
</reference>
<evidence type="ECO:0000313" key="2">
    <source>
        <dbReference type="EMBL" id="MBF6357292.1"/>
    </source>
</evidence>
<gene>
    <name evidence="2" type="ORF">IU449_22560</name>
</gene>
<evidence type="ECO:0008006" key="4">
    <source>
        <dbReference type="Google" id="ProtNLM"/>
    </source>
</evidence>
<dbReference type="Proteomes" id="UP000707731">
    <property type="component" value="Unassembled WGS sequence"/>
</dbReference>
<organism evidence="2 3">
    <name type="scientific">Nocardia higoensis</name>
    <dbReference type="NCBI Taxonomy" id="228599"/>
    <lineage>
        <taxon>Bacteria</taxon>
        <taxon>Bacillati</taxon>
        <taxon>Actinomycetota</taxon>
        <taxon>Actinomycetes</taxon>
        <taxon>Mycobacteriales</taxon>
        <taxon>Nocardiaceae</taxon>
        <taxon>Nocardia</taxon>
    </lineage>
</organism>
<accession>A0ABS0DFN7</accession>
<keyword evidence="1" id="KW-0732">Signal</keyword>
<feature type="signal peptide" evidence="1">
    <location>
        <begin position="1"/>
        <end position="23"/>
    </location>
</feature>
<protein>
    <recommendedName>
        <fullName evidence="4">Sensor domain-containing protein</fullName>
    </recommendedName>
</protein>
<keyword evidence="3" id="KW-1185">Reference proteome</keyword>
<proteinExistence type="predicted"/>
<evidence type="ECO:0000256" key="1">
    <source>
        <dbReference type="SAM" id="SignalP"/>
    </source>
</evidence>
<name>A0ABS0DFN7_9NOCA</name>